<feature type="chain" id="PRO_5035418831" evidence="1">
    <location>
        <begin position="32"/>
        <end position="115"/>
    </location>
</feature>
<proteinExistence type="predicted"/>
<accession>A0A8K0HJ71</accession>
<sequence>MGMESKKVTLLVTVVTCLFLVTASFIPYANGARASEAINAVDMSTESRSSTTSNAYNSRMMMMMVNNINNGDDGCGSYCGAGSSCDDDCRCQIIPGLRWGICLGGCCDSASTNVH</sequence>
<evidence type="ECO:0000313" key="2">
    <source>
        <dbReference type="EMBL" id="KAF3452669.1"/>
    </source>
</evidence>
<keyword evidence="3" id="KW-1185">Reference proteome</keyword>
<dbReference type="EMBL" id="VOIH02000002">
    <property type="protein sequence ID" value="KAF3452669.1"/>
    <property type="molecule type" value="Genomic_DNA"/>
</dbReference>
<feature type="signal peptide" evidence="1">
    <location>
        <begin position="1"/>
        <end position="31"/>
    </location>
</feature>
<dbReference type="AlphaFoldDB" id="A0A8K0HJ71"/>
<keyword evidence="1" id="KW-0732">Signal</keyword>
<reference evidence="2" key="1">
    <citation type="submission" date="2020-03" db="EMBL/GenBank/DDBJ databases">
        <title>A high-quality chromosome-level genome assembly of a woody plant with both climbing and erect habits, Rhamnella rubrinervis.</title>
        <authorList>
            <person name="Lu Z."/>
            <person name="Yang Y."/>
            <person name="Zhu X."/>
            <person name="Sun Y."/>
        </authorList>
    </citation>
    <scope>NUCLEOTIDE SEQUENCE</scope>
    <source>
        <strain evidence="2">BYM</strain>
        <tissue evidence="2">Leaf</tissue>
    </source>
</reference>
<evidence type="ECO:0000313" key="3">
    <source>
        <dbReference type="Proteomes" id="UP000796880"/>
    </source>
</evidence>
<name>A0A8K0HJ71_9ROSA</name>
<evidence type="ECO:0000256" key="1">
    <source>
        <dbReference type="SAM" id="SignalP"/>
    </source>
</evidence>
<dbReference type="Proteomes" id="UP000796880">
    <property type="component" value="Unassembled WGS sequence"/>
</dbReference>
<protein>
    <submittedName>
        <fullName evidence="2">Uncharacterized protein</fullName>
    </submittedName>
</protein>
<gene>
    <name evidence="2" type="ORF">FNV43_RR03102</name>
</gene>
<comment type="caution">
    <text evidence="2">The sequence shown here is derived from an EMBL/GenBank/DDBJ whole genome shotgun (WGS) entry which is preliminary data.</text>
</comment>
<organism evidence="2 3">
    <name type="scientific">Rhamnella rubrinervis</name>
    <dbReference type="NCBI Taxonomy" id="2594499"/>
    <lineage>
        <taxon>Eukaryota</taxon>
        <taxon>Viridiplantae</taxon>
        <taxon>Streptophyta</taxon>
        <taxon>Embryophyta</taxon>
        <taxon>Tracheophyta</taxon>
        <taxon>Spermatophyta</taxon>
        <taxon>Magnoliopsida</taxon>
        <taxon>eudicotyledons</taxon>
        <taxon>Gunneridae</taxon>
        <taxon>Pentapetalae</taxon>
        <taxon>rosids</taxon>
        <taxon>fabids</taxon>
        <taxon>Rosales</taxon>
        <taxon>Rhamnaceae</taxon>
        <taxon>rhamnoid group</taxon>
        <taxon>Rhamneae</taxon>
        <taxon>Rhamnella</taxon>
    </lineage>
</organism>